<organism evidence="2 3">
    <name type="scientific">Physocladia obscura</name>
    <dbReference type="NCBI Taxonomy" id="109957"/>
    <lineage>
        <taxon>Eukaryota</taxon>
        <taxon>Fungi</taxon>
        <taxon>Fungi incertae sedis</taxon>
        <taxon>Chytridiomycota</taxon>
        <taxon>Chytridiomycota incertae sedis</taxon>
        <taxon>Chytridiomycetes</taxon>
        <taxon>Chytridiales</taxon>
        <taxon>Chytriomycetaceae</taxon>
        <taxon>Physocladia</taxon>
    </lineage>
</organism>
<protein>
    <submittedName>
        <fullName evidence="2">Uncharacterized protein</fullName>
    </submittedName>
</protein>
<feature type="compositionally biased region" description="Low complexity" evidence="1">
    <location>
        <begin position="138"/>
        <end position="149"/>
    </location>
</feature>
<dbReference type="Proteomes" id="UP001211907">
    <property type="component" value="Unassembled WGS sequence"/>
</dbReference>
<keyword evidence="3" id="KW-1185">Reference proteome</keyword>
<evidence type="ECO:0000256" key="1">
    <source>
        <dbReference type="SAM" id="MobiDB-lite"/>
    </source>
</evidence>
<evidence type="ECO:0000313" key="3">
    <source>
        <dbReference type="Proteomes" id="UP001211907"/>
    </source>
</evidence>
<feature type="compositionally biased region" description="Polar residues" evidence="1">
    <location>
        <begin position="62"/>
        <end position="108"/>
    </location>
</feature>
<feature type="compositionally biased region" description="Pro residues" evidence="1">
    <location>
        <begin position="159"/>
        <end position="169"/>
    </location>
</feature>
<sequence>MPLGLNARPTLPTIDVDIDTDDTTSGYVMSVYEGTVVVGTVQYVNALQMSVGMVNGGYQLLQSQTPPGRSQSPVPYYSSNTVSRSGPSFANGSSAGDTQYTERNVTMQSSPLTEPPPPSGPPPSSLAQVSVPFGAFNPQYRQQQQQQPQHFGGNRYGPGFPPQGSPHPPLQLSSPLLRQQYRGG</sequence>
<reference evidence="2" key="1">
    <citation type="submission" date="2020-05" db="EMBL/GenBank/DDBJ databases">
        <title>Phylogenomic resolution of chytrid fungi.</title>
        <authorList>
            <person name="Stajich J.E."/>
            <person name="Amses K."/>
            <person name="Simmons R."/>
            <person name="Seto K."/>
            <person name="Myers J."/>
            <person name="Bonds A."/>
            <person name="Quandt C.A."/>
            <person name="Barry K."/>
            <person name="Liu P."/>
            <person name="Grigoriev I."/>
            <person name="Longcore J.E."/>
            <person name="James T.Y."/>
        </authorList>
    </citation>
    <scope>NUCLEOTIDE SEQUENCE</scope>
    <source>
        <strain evidence="2">JEL0513</strain>
    </source>
</reference>
<comment type="caution">
    <text evidence="2">The sequence shown here is derived from an EMBL/GenBank/DDBJ whole genome shotgun (WGS) entry which is preliminary data.</text>
</comment>
<accession>A0AAD5TAC0</accession>
<feature type="region of interest" description="Disordered" evidence="1">
    <location>
        <begin position="62"/>
        <end position="184"/>
    </location>
</feature>
<dbReference type="AlphaFoldDB" id="A0AAD5TAC0"/>
<feature type="compositionally biased region" description="Pro residues" evidence="1">
    <location>
        <begin position="113"/>
        <end position="124"/>
    </location>
</feature>
<feature type="compositionally biased region" description="Low complexity" evidence="1">
    <location>
        <begin position="170"/>
        <end position="184"/>
    </location>
</feature>
<dbReference type="EMBL" id="JADGJH010000027">
    <property type="protein sequence ID" value="KAJ3141905.1"/>
    <property type="molecule type" value="Genomic_DNA"/>
</dbReference>
<name>A0AAD5TAC0_9FUNG</name>
<proteinExistence type="predicted"/>
<evidence type="ECO:0000313" key="2">
    <source>
        <dbReference type="EMBL" id="KAJ3141905.1"/>
    </source>
</evidence>
<gene>
    <name evidence="2" type="ORF">HK100_005819</name>
</gene>